<dbReference type="RefSeq" id="WP_120749804.1">
    <property type="nucleotide sequence ID" value="NZ_RBAH01000020.1"/>
</dbReference>
<dbReference type="Gene3D" id="3.10.450.540">
    <property type="match status" value="1"/>
</dbReference>
<dbReference type="EMBL" id="RBAH01000020">
    <property type="protein sequence ID" value="RKN77095.1"/>
    <property type="molecule type" value="Genomic_DNA"/>
</dbReference>
<keyword evidence="1" id="KW-0472">Membrane</keyword>
<comment type="caution">
    <text evidence="2">The sequence shown here is derived from an EMBL/GenBank/DDBJ whole genome shotgun (WGS) entry which is preliminary data.</text>
</comment>
<keyword evidence="3" id="KW-1185">Reference proteome</keyword>
<protein>
    <recommendedName>
        <fullName evidence="4">DUF4878 domain-containing protein</fullName>
    </recommendedName>
</protein>
<keyword evidence="1" id="KW-0812">Transmembrane</keyword>
<evidence type="ECO:0000313" key="2">
    <source>
        <dbReference type="EMBL" id="RKN77095.1"/>
    </source>
</evidence>
<proteinExistence type="predicted"/>
<dbReference type="Proteomes" id="UP000282311">
    <property type="component" value="Unassembled WGS sequence"/>
</dbReference>
<reference evidence="2 3" key="1">
    <citation type="journal article" date="2007" name="Int. J. Syst. Evol. Microbiol.">
        <title>Paenibacillus ginsengarvi sp. nov., isolated from soil from ginseng cultivation.</title>
        <authorList>
            <person name="Yoon M.H."/>
            <person name="Ten L.N."/>
            <person name="Im W.T."/>
        </authorList>
    </citation>
    <scope>NUCLEOTIDE SEQUENCE [LARGE SCALE GENOMIC DNA]</scope>
    <source>
        <strain evidence="2 3">KCTC 13059</strain>
    </source>
</reference>
<evidence type="ECO:0000256" key="1">
    <source>
        <dbReference type="SAM" id="Phobius"/>
    </source>
</evidence>
<sequence>MKKTIVLFGLVVAAIAMLFMAIIFNSSKDPHSARHAKARTTIEQFYNAFKHNIGDTIPYLTTSPAYLANYRFYYGDIQGYTISSIKDADSDHKIAVVQVKTEKSDGSEVTYTDTLQLAEVGGTWLISKYTTNSTEGWPTLP</sequence>
<gene>
    <name evidence="2" type="ORF">D7M11_24040</name>
</gene>
<organism evidence="2 3">
    <name type="scientific">Paenibacillus ginsengarvi</name>
    <dbReference type="NCBI Taxonomy" id="400777"/>
    <lineage>
        <taxon>Bacteria</taxon>
        <taxon>Bacillati</taxon>
        <taxon>Bacillota</taxon>
        <taxon>Bacilli</taxon>
        <taxon>Bacillales</taxon>
        <taxon>Paenibacillaceae</taxon>
        <taxon>Paenibacillus</taxon>
    </lineage>
</organism>
<feature type="transmembrane region" description="Helical" evidence="1">
    <location>
        <begin position="6"/>
        <end position="24"/>
    </location>
</feature>
<name>A0A3B0BUL1_9BACL</name>
<evidence type="ECO:0008006" key="4">
    <source>
        <dbReference type="Google" id="ProtNLM"/>
    </source>
</evidence>
<accession>A0A3B0BUL1</accession>
<dbReference type="AlphaFoldDB" id="A0A3B0BUL1"/>
<keyword evidence="1" id="KW-1133">Transmembrane helix</keyword>
<dbReference type="OrthoDB" id="2655127at2"/>
<evidence type="ECO:0000313" key="3">
    <source>
        <dbReference type="Proteomes" id="UP000282311"/>
    </source>
</evidence>